<keyword evidence="2" id="KW-1277">Toxin-antitoxin system</keyword>
<gene>
    <name evidence="3" type="ORF">ETSY1_38130</name>
</gene>
<dbReference type="PATRIC" id="fig|1429438.4.peg.7154"/>
<dbReference type="GO" id="GO:0006355">
    <property type="term" value="P:regulation of DNA-templated transcription"/>
    <property type="evidence" value="ECO:0007669"/>
    <property type="project" value="InterPro"/>
</dbReference>
<dbReference type="InterPro" id="IPR038296">
    <property type="entry name" value="ParD_sf"/>
</dbReference>
<name>W4L7M7_ENTF1</name>
<dbReference type="CDD" id="cd22231">
    <property type="entry name" value="RHH_NikR_HicB-like"/>
    <property type="match status" value="1"/>
</dbReference>
<dbReference type="PANTHER" id="PTHR36582:SF2">
    <property type="entry name" value="ANTITOXIN PARD"/>
    <property type="match status" value="1"/>
</dbReference>
<protein>
    <recommendedName>
        <fullName evidence="5">Type II toxin-antitoxin system ParD family antitoxin</fullName>
    </recommendedName>
</protein>
<dbReference type="NCBIfam" id="TIGR02606">
    <property type="entry name" value="antidote_CC2985"/>
    <property type="match status" value="1"/>
</dbReference>
<reference evidence="3 4" key="1">
    <citation type="journal article" date="2014" name="Nature">
        <title>An environmental bacterial taxon with a large and distinct metabolic repertoire.</title>
        <authorList>
            <person name="Wilson M.C."/>
            <person name="Mori T."/>
            <person name="Ruckert C."/>
            <person name="Uria A.R."/>
            <person name="Helf M.J."/>
            <person name="Takada K."/>
            <person name="Gernert C."/>
            <person name="Steffens U.A."/>
            <person name="Heycke N."/>
            <person name="Schmitt S."/>
            <person name="Rinke C."/>
            <person name="Helfrich E.J."/>
            <person name="Brachmann A.O."/>
            <person name="Gurgui C."/>
            <person name="Wakimoto T."/>
            <person name="Kracht M."/>
            <person name="Crusemann M."/>
            <person name="Hentschel U."/>
            <person name="Abe I."/>
            <person name="Matsunaga S."/>
            <person name="Kalinowski J."/>
            <person name="Takeyama H."/>
            <person name="Piel J."/>
        </authorList>
    </citation>
    <scope>NUCLEOTIDE SEQUENCE [LARGE SCALE GENOMIC DNA]</scope>
    <source>
        <strain evidence="4">TSY1</strain>
    </source>
</reference>
<dbReference type="InterPro" id="IPR010985">
    <property type="entry name" value="Ribbon_hlx_hlx"/>
</dbReference>
<evidence type="ECO:0000256" key="1">
    <source>
        <dbReference type="ARBA" id="ARBA00008580"/>
    </source>
</evidence>
<organism evidence="3 4">
    <name type="scientific">Entotheonella factor</name>
    <dbReference type="NCBI Taxonomy" id="1429438"/>
    <lineage>
        <taxon>Bacteria</taxon>
        <taxon>Pseudomonadati</taxon>
        <taxon>Nitrospinota/Tectimicrobiota group</taxon>
        <taxon>Candidatus Tectimicrobiota</taxon>
        <taxon>Candidatus Entotheonellia</taxon>
        <taxon>Candidatus Entotheonellales</taxon>
        <taxon>Candidatus Entotheonellaceae</taxon>
        <taxon>Candidatus Entotheonella</taxon>
    </lineage>
</organism>
<comment type="caution">
    <text evidence="3">The sequence shown here is derived from an EMBL/GenBank/DDBJ whole genome shotgun (WGS) entry which is preliminary data.</text>
</comment>
<accession>W4L7M7</accession>
<dbReference type="InterPro" id="IPR022789">
    <property type="entry name" value="ParD"/>
</dbReference>
<dbReference type="SUPFAM" id="SSF47598">
    <property type="entry name" value="Ribbon-helix-helix"/>
    <property type="match status" value="1"/>
</dbReference>
<evidence type="ECO:0008006" key="5">
    <source>
        <dbReference type="Google" id="ProtNLM"/>
    </source>
</evidence>
<comment type="similarity">
    <text evidence="1">Belongs to the ParD antitoxin family.</text>
</comment>
<evidence type="ECO:0000313" key="4">
    <source>
        <dbReference type="Proteomes" id="UP000019141"/>
    </source>
</evidence>
<dbReference type="Gene3D" id="6.10.10.120">
    <property type="entry name" value="Antitoxin ParD1-like"/>
    <property type="match status" value="1"/>
</dbReference>
<dbReference type="HOGENOM" id="CLU_144805_6_0_7"/>
<dbReference type="PANTHER" id="PTHR36582">
    <property type="entry name" value="ANTITOXIN PARD"/>
    <property type="match status" value="1"/>
</dbReference>
<dbReference type="Proteomes" id="UP000019141">
    <property type="component" value="Unassembled WGS sequence"/>
</dbReference>
<dbReference type="EMBL" id="AZHW01001190">
    <property type="protein sequence ID" value="ETW93685.1"/>
    <property type="molecule type" value="Genomic_DNA"/>
</dbReference>
<keyword evidence="4" id="KW-1185">Reference proteome</keyword>
<proteinExistence type="inferred from homology"/>
<dbReference type="AlphaFoldDB" id="W4L7M7"/>
<evidence type="ECO:0000256" key="2">
    <source>
        <dbReference type="ARBA" id="ARBA00022649"/>
    </source>
</evidence>
<sequence>MNVHLTAELEQFVQAKVQGGRYNSASEVVREALRLLEERDQLLELRKETIRQKIDEGFESLRRGEGVDGEAFFADLERQEQALESPQRHQ</sequence>
<dbReference type="Pfam" id="PF03693">
    <property type="entry name" value="ParD_antitoxin"/>
    <property type="match status" value="1"/>
</dbReference>
<evidence type="ECO:0000313" key="3">
    <source>
        <dbReference type="EMBL" id="ETW93685.1"/>
    </source>
</evidence>